<reference evidence="1" key="1">
    <citation type="submission" date="2023-06" db="EMBL/GenBank/DDBJ databases">
        <title>Genomic of Agaribacillus aureum.</title>
        <authorList>
            <person name="Wang G."/>
        </authorList>
    </citation>
    <scope>NUCLEOTIDE SEQUENCE</scope>
    <source>
        <strain evidence="1">BMA12</strain>
    </source>
</reference>
<dbReference type="NCBIfam" id="TIGR04131">
    <property type="entry name" value="Bac_Flav_CTERM"/>
    <property type="match status" value="1"/>
</dbReference>
<dbReference type="Gene3D" id="2.60.40.10">
    <property type="entry name" value="Immunoglobulins"/>
    <property type="match status" value="2"/>
</dbReference>
<comment type="caution">
    <text evidence="1">The sequence shown here is derived from an EMBL/GenBank/DDBJ whole genome shotgun (WGS) entry which is preliminary data.</text>
</comment>
<dbReference type="Gene3D" id="2.60.40.4070">
    <property type="match status" value="1"/>
</dbReference>
<evidence type="ECO:0000313" key="1">
    <source>
        <dbReference type="EMBL" id="MDN5211643.1"/>
    </source>
</evidence>
<organism evidence="1 2">
    <name type="scientific">Agaribacillus aureus</name>
    <dbReference type="NCBI Taxonomy" id="3051825"/>
    <lineage>
        <taxon>Bacteria</taxon>
        <taxon>Pseudomonadati</taxon>
        <taxon>Bacteroidota</taxon>
        <taxon>Cytophagia</taxon>
        <taxon>Cytophagales</taxon>
        <taxon>Splendidivirgaceae</taxon>
        <taxon>Agaribacillus</taxon>
    </lineage>
</organism>
<dbReference type="Pfam" id="PF13585">
    <property type="entry name" value="CHU_C"/>
    <property type="match status" value="1"/>
</dbReference>
<protein>
    <submittedName>
        <fullName evidence="1">Gliding motility-associated C-terminal domain-containing protein</fullName>
    </submittedName>
</protein>
<name>A0ABT8L1S2_9BACT</name>
<dbReference type="SUPFAM" id="SSF49265">
    <property type="entry name" value="Fibronectin type III"/>
    <property type="match status" value="1"/>
</dbReference>
<dbReference type="InterPro" id="IPR013783">
    <property type="entry name" value="Ig-like_fold"/>
</dbReference>
<sequence>MSKLYRGATLILIVLLAGVMQVNATHIRAGEIIVERISTQSLQFRITIIGYTDTGSTVEFGGGRLEFGDGTAIDIDTDKDFSLKDDLGDEIALNVFVISHTYQAPGNYTLRFQEFNRNGGILNMANSVETPFYVETNITIDPFLGLNNSPQLLIPPIDRAATGATFFHNPGAFDPDGDSLSYKIVNPKQDIDLEVIDYTFPNHERHYVGFDYQTSNEAQNGPPTYTLNEINGDMIWDAPGLAGEYNVAFIVEEWRKVGGEWIRLGYVTRDMQIIVEETDNERPDLLIPNDTCVVAGSLLEATIIGEDPDGHNLTIESFGGVYDLISSPATYSPNPPTEQTSPGQLNFNWQTNCNHVRERPYEIQFKVKDSPPALERPALAKFETWNVTVIGPAPEGLTATVRPGREIQLNWDSYFCGNAVEMQIYRRVDSFQYVPEHCETGIPENGGYELIGSVDIGNRSFLDDNNGEGLNPGANYCYRLVAVFPLPGGGESIVSEEICAMLDADAPVITNVSIENTGTDDGEVLVRWTPPFDVDPVQFPPPYRYEIARAQGFDGNAGLQVLGSTTDTTFIDTGINTRDQVFNYRIYLYDGGNTFVDSSAIASTVRLDLQSFLGGVELNWQADVPWSNNIQDFPYHYIYRDQVVNGSPQQLVLIDSVNVNERGFTYLDDGSFNNTPLSDQIEYCYFITTSGGYGNDVIPEPLINKSQIVCAQPNDTIPPCTPVNITLRDCSDFLRNRPCTDDNYENVVSWQPDGDDACQLDVRSYNIYYSPAIDGNFVLIGNVTDTVFIHDSNNEVAGLDGLGGCYQITSVDRSGNESDFSDPICVTNFDSCAYYELPNVFTPNGDGKNDTFEAFKGIPERCPRFVEKVVFTVYNRLGKKLFEYESGGENDIFINWNGNSDSGQQLSSGIYYYEADVTFDILDTDFATRKLKGWIHLVR</sequence>
<dbReference type="RefSeq" id="WP_346756973.1">
    <property type="nucleotide sequence ID" value="NZ_JAUJEB010000001.1"/>
</dbReference>
<dbReference type="Proteomes" id="UP001172083">
    <property type="component" value="Unassembled WGS sequence"/>
</dbReference>
<evidence type="ECO:0000313" key="2">
    <source>
        <dbReference type="Proteomes" id="UP001172083"/>
    </source>
</evidence>
<accession>A0ABT8L1S2</accession>
<proteinExistence type="predicted"/>
<dbReference type="InterPro" id="IPR036116">
    <property type="entry name" value="FN3_sf"/>
</dbReference>
<dbReference type="EMBL" id="JAUJEB010000001">
    <property type="protein sequence ID" value="MDN5211643.1"/>
    <property type="molecule type" value="Genomic_DNA"/>
</dbReference>
<keyword evidence="2" id="KW-1185">Reference proteome</keyword>
<dbReference type="InterPro" id="IPR026341">
    <property type="entry name" value="T9SS_type_B"/>
</dbReference>
<gene>
    <name evidence="1" type="ORF">QQ020_06265</name>
</gene>